<comment type="caution">
    <text evidence="2">The sequence shown here is derived from an EMBL/GenBank/DDBJ whole genome shotgun (WGS) entry which is preliminary data.</text>
</comment>
<gene>
    <name evidence="2" type="ORF">ACFYNQ_24430</name>
</gene>
<dbReference type="RefSeq" id="WP_388109128.1">
    <property type="nucleotide sequence ID" value="NZ_JBIAHM010000008.1"/>
</dbReference>
<reference evidence="2 3" key="1">
    <citation type="submission" date="2024-10" db="EMBL/GenBank/DDBJ databases">
        <title>The Natural Products Discovery Center: Release of the First 8490 Sequenced Strains for Exploring Actinobacteria Biosynthetic Diversity.</title>
        <authorList>
            <person name="Kalkreuter E."/>
            <person name="Kautsar S.A."/>
            <person name="Yang D."/>
            <person name="Bader C.D."/>
            <person name="Teijaro C.N."/>
            <person name="Fluegel L."/>
            <person name="Davis C.M."/>
            <person name="Simpson J.R."/>
            <person name="Lauterbach L."/>
            <person name="Steele A.D."/>
            <person name="Gui C."/>
            <person name="Meng S."/>
            <person name="Li G."/>
            <person name="Viehrig K."/>
            <person name="Ye F."/>
            <person name="Su P."/>
            <person name="Kiefer A.F."/>
            <person name="Nichols A."/>
            <person name="Cepeda A.J."/>
            <person name="Yan W."/>
            <person name="Fan B."/>
            <person name="Jiang Y."/>
            <person name="Adhikari A."/>
            <person name="Zheng C.-J."/>
            <person name="Schuster L."/>
            <person name="Cowan T.M."/>
            <person name="Smanski M.J."/>
            <person name="Chevrette M.G."/>
            <person name="De Carvalho L.P.S."/>
            <person name="Shen B."/>
        </authorList>
    </citation>
    <scope>NUCLEOTIDE SEQUENCE [LARGE SCALE GENOMIC DNA]</scope>
    <source>
        <strain evidence="2 3">NPDC006488</strain>
    </source>
</reference>
<accession>A0ABW6MAB0</accession>
<protein>
    <submittedName>
        <fullName evidence="2">SDR family oxidoreductase</fullName>
    </submittedName>
</protein>
<proteinExistence type="predicted"/>
<dbReference type="SUPFAM" id="SSF51735">
    <property type="entry name" value="NAD(P)-binding Rossmann-fold domains"/>
    <property type="match status" value="1"/>
</dbReference>
<dbReference type="Gene3D" id="3.40.50.720">
    <property type="entry name" value="NAD(P)-binding Rossmann-like Domain"/>
    <property type="match status" value="1"/>
</dbReference>
<sequence>MKVVIVGGRSRIALLLTALLSRQGHTVVGTVRSERQGHNVVAAGGTPLVLDIETISVQALAESLSGADAVVFAAGAGYGSTTRQKEIIDRDGPILLANAAEKAAVNRYVLISSMGADYFDSGSADPFQIYLRLKSDADADLRARSLDWTIVRPSGLDDRPGSGRVRLGEGIGGGSIPRADVAALIARLLSEGIGIRHQFEVTSGAERIEDLVF</sequence>
<dbReference type="Proteomes" id="UP001601303">
    <property type="component" value="Unassembled WGS sequence"/>
</dbReference>
<dbReference type="PANTHER" id="PTHR15020">
    <property type="entry name" value="FLAVIN REDUCTASE-RELATED"/>
    <property type="match status" value="1"/>
</dbReference>
<dbReference type="InterPro" id="IPR036291">
    <property type="entry name" value="NAD(P)-bd_dom_sf"/>
</dbReference>
<dbReference type="InterPro" id="IPR016040">
    <property type="entry name" value="NAD(P)-bd_dom"/>
</dbReference>
<dbReference type="Pfam" id="PF13460">
    <property type="entry name" value="NAD_binding_10"/>
    <property type="match status" value="1"/>
</dbReference>
<evidence type="ECO:0000259" key="1">
    <source>
        <dbReference type="Pfam" id="PF13460"/>
    </source>
</evidence>
<evidence type="ECO:0000313" key="3">
    <source>
        <dbReference type="Proteomes" id="UP001601303"/>
    </source>
</evidence>
<dbReference type="EMBL" id="JBIAHM010000008">
    <property type="protein sequence ID" value="MFE9601700.1"/>
    <property type="molecule type" value="Genomic_DNA"/>
</dbReference>
<feature type="domain" description="NAD(P)-binding" evidence="1">
    <location>
        <begin position="7"/>
        <end position="191"/>
    </location>
</feature>
<dbReference type="CDD" id="cd05243">
    <property type="entry name" value="SDR_a5"/>
    <property type="match status" value="1"/>
</dbReference>
<keyword evidence="3" id="KW-1185">Reference proteome</keyword>
<organism evidence="2 3">
    <name type="scientific">Streptomyces hokutonensis</name>
    <dbReference type="NCBI Taxonomy" id="1306990"/>
    <lineage>
        <taxon>Bacteria</taxon>
        <taxon>Bacillati</taxon>
        <taxon>Actinomycetota</taxon>
        <taxon>Actinomycetes</taxon>
        <taxon>Kitasatosporales</taxon>
        <taxon>Streptomycetaceae</taxon>
        <taxon>Streptomyces</taxon>
    </lineage>
</organism>
<evidence type="ECO:0000313" key="2">
    <source>
        <dbReference type="EMBL" id="MFE9601700.1"/>
    </source>
</evidence>
<name>A0ABW6MAB0_9ACTN</name>
<dbReference type="PANTHER" id="PTHR15020:SF50">
    <property type="entry name" value="UPF0659 PROTEIN YMR090W"/>
    <property type="match status" value="1"/>
</dbReference>